<dbReference type="STRING" id="1121279.SAMN02745887_00106"/>
<dbReference type="InterPro" id="IPR036249">
    <property type="entry name" value="Thioredoxin-like_sf"/>
</dbReference>
<organism evidence="3 4">
    <name type="scientific">Chitinimonas taiwanensis DSM 18899</name>
    <dbReference type="NCBI Taxonomy" id="1121279"/>
    <lineage>
        <taxon>Bacteria</taxon>
        <taxon>Pseudomonadati</taxon>
        <taxon>Pseudomonadota</taxon>
        <taxon>Betaproteobacteria</taxon>
        <taxon>Neisseriales</taxon>
        <taxon>Chitinibacteraceae</taxon>
        <taxon>Chitinimonas</taxon>
    </lineage>
</organism>
<dbReference type="SUPFAM" id="SSF47616">
    <property type="entry name" value="GST C-terminal domain-like"/>
    <property type="match status" value="1"/>
</dbReference>
<accession>A0A1K2H4F5</accession>
<dbReference type="PROSITE" id="PS50404">
    <property type="entry name" value="GST_NTER"/>
    <property type="match status" value="1"/>
</dbReference>
<dbReference type="SFLD" id="SFLDS00019">
    <property type="entry name" value="Glutathione_Transferase_(cytos"/>
    <property type="match status" value="1"/>
</dbReference>
<protein>
    <submittedName>
        <fullName evidence="3">Glutathione S-transferase</fullName>
    </submittedName>
</protein>
<dbReference type="Gene3D" id="3.40.30.10">
    <property type="entry name" value="Glutaredoxin"/>
    <property type="match status" value="1"/>
</dbReference>
<dbReference type="RefSeq" id="WP_072426665.1">
    <property type="nucleotide sequence ID" value="NZ_FPKR01000001.1"/>
</dbReference>
<dbReference type="CDD" id="cd03057">
    <property type="entry name" value="GST_N_Beta"/>
    <property type="match status" value="1"/>
</dbReference>
<dbReference type="PROSITE" id="PS50405">
    <property type="entry name" value="GST_CTER"/>
    <property type="match status" value="1"/>
</dbReference>
<reference evidence="3 4" key="1">
    <citation type="submission" date="2016-11" db="EMBL/GenBank/DDBJ databases">
        <authorList>
            <person name="Jaros S."/>
            <person name="Januszkiewicz K."/>
            <person name="Wedrychowicz H."/>
        </authorList>
    </citation>
    <scope>NUCLEOTIDE SEQUENCE [LARGE SCALE GENOMIC DNA]</scope>
    <source>
        <strain evidence="3 4">DSM 18899</strain>
    </source>
</reference>
<dbReference type="Proteomes" id="UP000186513">
    <property type="component" value="Unassembled WGS sequence"/>
</dbReference>
<keyword evidence="3" id="KW-0808">Transferase</keyword>
<name>A0A1K2H4F5_9NEIS</name>
<dbReference type="InterPro" id="IPR004046">
    <property type="entry name" value="GST_C"/>
</dbReference>
<dbReference type="NCBIfam" id="NF007831">
    <property type="entry name" value="PRK10542.1"/>
    <property type="match status" value="1"/>
</dbReference>
<dbReference type="PANTHER" id="PTHR44051:SF8">
    <property type="entry name" value="GLUTATHIONE S-TRANSFERASE GSTA"/>
    <property type="match status" value="1"/>
</dbReference>
<evidence type="ECO:0000259" key="2">
    <source>
        <dbReference type="PROSITE" id="PS50405"/>
    </source>
</evidence>
<dbReference type="Gene3D" id="1.20.1050.10">
    <property type="match status" value="1"/>
</dbReference>
<dbReference type="PANTHER" id="PTHR44051">
    <property type="entry name" value="GLUTATHIONE S-TRANSFERASE-RELATED"/>
    <property type="match status" value="1"/>
</dbReference>
<gene>
    <name evidence="3" type="ORF">SAMN02745887_00106</name>
</gene>
<dbReference type="SUPFAM" id="SSF52833">
    <property type="entry name" value="Thioredoxin-like"/>
    <property type="match status" value="1"/>
</dbReference>
<dbReference type="InterPro" id="IPR004045">
    <property type="entry name" value="Glutathione_S-Trfase_N"/>
</dbReference>
<dbReference type="Pfam" id="PF00043">
    <property type="entry name" value="GST_C"/>
    <property type="match status" value="1"/>
</dbReference>
<dbReference type="AlphaFoldDB" id="A0A1K2H4F5"/>
<keyword evidence="4" id="KW-1185">Reference proteome</keyword>
<dbReference type="CDD" id="cd03188">
    <property type="entry name" value="GST_C_Beta"/>
    <property type="match status" value="1"/>
</dbReference>
<dbReference type="SFLD" id="SFLDG01150">
    <property type="entry name" value="Main.1:_Beta-like"/>
    <property type="match status" value="1"/>
</dbReference>
<sequence length="202" mass="22448">MLLYFTPGACSLSVHIALQESGLPFERERVDLKQHRTASGDDYFGLNAKGYVPALRLDDGSLLTEGAAIVQYIADLVPERGLAPSAGSMARVRLQEWLSFIGSEIHKGFGPLWNPLVPAETRSAAEARLYHWFDWLAPQLATRPYLLEGGYSVADGYLFTCLNWCNFLQLSLDKWPSLQAYLTRMSERPAVQAALRAEGLKA</sequence>
<feature type="domain" description="GST C-terminal" evidence="2">
    <location>
        <begin position="87"/>
        <end position="202"/>
    </location>
</feature>
<evidence type="ECO:0000313" key="4">
    <source>
        <dbReference type="Proteomes" id="UP000186513"/>
    </source>
</evidence>
<proteinExistence type="predicted"/>
<dbReference type="EMBL" id="FPKR01000001">
    <property type="protein sequence ID" value="SFZ70212.1"/>
    <property type="molecule type" value="Genomic_DNA"/>
</dbReference>
<dbReference type="OrthoDB" id="8772754at2"/>
<feature type="domain" description="GST N-terminal" evidence="1">
    <location>
        <begin position="1"/>
        <end position="81"/>
    </location>
</feature>
<dbReference type="InterPro" id="IPR036282">
    <property type="entry name" value="Glutathione-S-Trfase_C_sf"/>
</dbReference>
<dbReference type="GO" id="GO:0016740">
    <property type="term" value="F:transferase activity"/>
    <property type="evidence" value="ECO:0007669"/>
    <property type="project" value="UniProtKB-KW"/>
</dbReference>
<evidence type="ECO:0000313" key="3">
    <source>
        <dbReference type="EMBL" id="SFZ70212.1"/>
    </source>
</evidence>
<evidence type="ECO:0000259" key="1">
    <source>
        <dbReference type="PROSITE" id="PS50404"/>
    </source>
</evidence>
<dbReference type="InterPro" id="IPR010987">
    <property type="entry name" value="Glutathione-S-Trfase_C-like"/>
</dbReference>
<dbReference type="InterPro" id="IPR040079">
    <property type="entry name" value="Glutathione_S-Trfase"/>
</dbReference>
<dbReference type="SFLD" id="SFLDG00358">
    <property type="entry name" value="Main_(cytGST)"/>
    <property type="match status" value="1"/>
</dbReference>
<dbReference type="Pfam" id="PF13409">
    <property type="entry name" value="GST_N_2"/>
    <property type="match status" value="1"/>
</dbReference>